<reference evidence="1 2" key="1">
    <citation type="journal article" date="2019" name="Nat. Ecol. Evol.">
        <title>Megaphylogeny resolves global patterns of mushroom evolution.</title>
        <authorList>
            <person name="Varga T."/>
            <person name="Krizsan K."/>
            <person name="Foldi C."/>
            <person name="Dima B."/>
            <person name="Sanchez-Garcia M."/>
            <person name="Sanchez-Ramirez S."/>
            <person name="Szollosi G.J."/>
            <person name="Szarkandi J.G."/>
            <person name="Papp V."/>
            <person name="Albert L."/>
            <person name="Andreopoulos W."/>
            <person name="Angelini C."/>
            <person name="Antonin V."/>
            <person name="Barry K.W."/>
            <person name="Bougher N.L."/>
            <person name="Buchanan P."/>
            <person name="Buyck B."/>
            <person name="Bense V."/>
            <person name="Catcheside P."/>
            <person name="Chovatia M."/>
            <person name="Cooper J."/>
            <person name="Damon W."/>
            <person name="Desjardin D."/>
            <person name="Finy P."/>
            <person name="Geml J."/>
            <person name="Haridas S."/>
            <person name="Hughes K."/>
            <person name="Justo A."/>
            <person name="Karasinski D."/>
            <person name="Kautmanova I."/>
            <person name="Kiss B."/>
            <person name="Kocsube S."/>
            <person name="Kotiranta H."/>
            <person name="LaButti K.M."/>
            <person name="Lechner B.E."/>
            <person name="Liimatainen K."/>
            <person name="Lipzen A."/>
            <person name="Lukacs Z."/>
            <person name="Mihaltcheva S."/>
            <person name="Morgado L.N."/>
            <person name="Niskanen T."/>
            <person name="Noordeloos M.E."/>
            <person name="Ohm R.A."/>
            <person name="Ortiz-Santana B."/>
            <person name="Ovrebo C."/>
            <person name="Racz N."/>
            <person name="Riley R."/>
            <person name="Savchenko A."/>
            <person name="Shiryaev A."/>
            <person name="Soop K."/>
            <person name="Spirin V."/>
            <person name="Szebenyi C."/>
            <person name="Tomsovsky M."/>
            <person name="Tulloss R.E."/>
            <person name="Uehling J."/>
            <person name="Grigoriev I.V."/>
            <person name="Vagvolgyi C."/>
            <person name="Papp T."/>
            <person name="Martin F.M."/>
            <person name="Miettinen O."/>
            <person name="Hibbett D.S."/>
            <person name="Nagy L.G."/>
        </authorList>
    </citation>
    <scope>NUCLEOTIDE SEQUENCE [LARGE SCALE GENOMIC DNA]</scope>
    <source>
        <strain evidence="1 2">FP101781</strain>
    </source>
</reference>
<protein>
    <submittedName>
        <fullName evidence="1">Uncharacterized protein</fullName>
    </submittedName>
</protein>
<dbReference type="EMBL" id="QPFP01000010">
    <property type="protein sequence ID" value="TEB34287.1"/>
    <property type="molecule type" value="Genomic_DNA"/>
</dbReference>
<dbReference type="Proteomes" id="UP000298030">
    <property type="component" value="Unassembled WGS sequence"/>
</dbReference>
<organism evidence="1 2">
    <name type="scientific">Coprinellus micaceus</name>
    <name type="common">Glistening ink-cap mushroom</name>
    <name type="synonym">Coprinus micaceus</name>
    <dbReference type="NCBI Taxonomy" id="71717"/>
    <lineage>
        <taxon>Eukaryota</taxon>
        <taxon>Fungi</taxon>
        <taxon>Dikarya</taxon>
        <taxon>Basidiomycota</taxon>
        <taxon>Agaricomycotina</taxon>
        <taxon>Agaricomycetes</taxon>
        <taxon>Agaricomycetidae</taxon>
        <taxon>Agaricales</taxon>
        <taxon>Agaricineae</taxon>
        <taxon>Psathyrellaceae</taxon>
        <taxon>Coprinellus</taxon>
    </lineage>
</organism>
<sequence length="113" mass="12498">MANRAQQFFAPLLAPSALISWPHSASFKPHPSQQPRSLIALLGGLFTRMSGGCQLKTNDNGRWALILESVPAFPLCHSRRVFEFDGQWIHAHSTVGRKMGAPATSRLMGFPVW</sequence>
<keyword evidence="2" id="KW-1185">Reference proteome</keyword>
<accession>A0A4Y7TJC3</accession>
<proteinExistence type="predicted"/>
<dbReference type="AlphaFoldDB" id="A0A4Y7TJC3"/>
<gene>
    <name evidence="1" type="ORF">FA13DRAFT_1729801</name>
</gene>
<comment type="caution">
    <text evidence="1">The sequence shown here is derived from an EMBL/GenBank/DDBJ whole genome shotgun (WGS) entry which is preliminary data.</text>
</comment>
<evidence type="ECO:0000313" key="1">
    <source>
        <dbReference type="EMBL" id="TEB34287.1"/>
    </source>
</evidence>
<name>A0A4Y7TJC3_COPMI</name>
<evidence type="ECO:0000313" key="2">
    <source>
        <dbReference type="Proteomes" id="UP000298030"/>
    </source>
</evidence>